<dbReference type="Gene3D" id="3.90.1150.10">
    <property type="entry name" value="Aspartate Aminotransferase, domain 1"/>
    <property type="match status" value="1"/>
</dbReference>
<dbReference type="GO" id="GO:0008483">
    <property type="term" value="F:transaminase activity"/>
    <property type="evidence" value="ECO:0007669"/>
    <property type="project" value="UniProtKB-KW"/>
</dbReference>
<reference evidence="7" key="2">
    <citation type="submission" date="2018-06" db="EMBL/GenBank/DDBJ databases">
        <title>Genome sequence of Rhodanobacteraceae bacterium strain Dysh456.</title>
        <authorList>
            <person name="Fukui M."/>
        </authorList>
    </citation>
    <scope>NUCLEOTIDE SEQUENCE [LARGE SCALE GENOMIC DNA]</scope>
    <source>
        <strain evidence="7">Dysh456</strain>
    </source>
</reference>
<name>A0A2Z6E5N5_9GAMM</name>
<evidence type="ECO:0000256" key="5">
    <source>
        <dbReference type="RuleBase" id="RU004508"/>
    </source>
</evidence>
<dbReference type="PANTHER" id="PTHR30244:SF34">
    <property type="entry name" value="DTDP-4-AMINO-4,6-DIDEOXYGALACTOSE TRANSAMINASE"/>
    <property type="match status" value="1"/>
</dbReference>
<keyword evidence="1 4" id="KW-0663">Pyridoxal phosphate</keyword>
<feature type="active site" description="Proton acceptor" evidence="3">
    <location>
        <position position="176"/>
    </location>
</feature>
<dbReference type="AlphaFoldDB" id="A0A2Z6E5N5"/>
<evidence type="ECO:0000256" key="2">
    <source>
        <dbReference type="ARBA" id="ARBA00037999"/>
    </source>
</evidence>
<dbReference type="PIRSF" id="PIRSF000390">
    <property type="entry name" value="PLP_StrS"/>
    <property type="match status" value="1"/>
</dbReference>
<keyword evidence="6" id="KW-0032">Aminotransferase</keyword>
<dbReference type="EMBL" id="AP018560">
    <property type="protein sequence ID" value="BBD80222.1"/>
    <property type="molecule type" value="Genomic_DNA"/>
</dbReference>
<dbReference type="GO" id="GO:0030170">
    <property type="term" value="F:pyridoxal phosphate binding"/>
    <property type="evidence" value="ECO:0007669"/>
    <property type="project" value="TreeGrafter"/>
</dbReference>
<keyword evidence="6" id="KW-0808">Transferase</keyword>
<dbReference type="InterPro" id="IPR015424">
    <property type="entry name" value="PyrdxlP-dep_Trfase"/>
</dbReference>
<evidence type="ECO:0000256" key="4">
    <source>
        <dbReference type="PIRSR" id="PIRSR000390-2"/>
    </source>
</evidence>
<dbReference type="Gene3D" id="3.40.640.10">
    <property type="entry name" value="Type I PLP-dependent aspartate aminotransferase-like (Major domain)"/>
    <property type="match status" value="1"/>
</dbReference>
<evidence type="ECO:0000256" key="1">
    <source>
        <dbReference type="ARBA" id="ARBA00022898"/>
    </source>
</evidence>
<dbReference type="InterPro" id="IPR000653">
    <property type="entry name" value="DegT/StrS_aminotransferase"/>
</dbReference>
<dbReference type="InterPro" id="IPR015421">
    <property type="entry name" value="PyrdxlP-dep_Trfase_major"/>
</dbReference>
<dbReference type="GO" id="GO:0000271">
    <property type="term" value="P:polysaccharide biosynthetic process"/>
    <property type="evidence" value="ECO:0007669"/>
    <property type="project" value="TreeGrafter"/>
</dbReference>
<evidence type="ECO:0000313" key="7">
    <source>
        <dbReference type="Proteomes" id="UP000270530"/>
    </source>
</evidence>
<dbReference type="OrthoDB" id="9804264at2"/>
<dbReference type="Proteomes" id="UP000270530">
    <property type="component" value="Chromosome"/>
</dbReference>
<sequence length="404" mass="44509">MLLHREIPPTAGLPLHWQDLLSFDTRPSLADYLAKQLDIPDPLLTCSGTAAFMVALRALHRKAPSRHVVVIPAYTCPLVPIAVRQLGLSLRLCDLLPGHFDLDPKALAAACREDTLAIVPTHLAGLVADVTTALSIARNAGAFVIEDAAQALGAEQDGRSVGLQGDAGFFSLAAGKGLSTYEGGILIARDNAIRKAMAYEATEMLPCNWRMELLRCMQLLGLAICYRPSLLTLAYGLPLRRSLRRGDPIAAIGDHFPMQVPLHSVSRWRQAVGARAAARWPDFLAHRRLLAQQRIERLRRIHGLQVFDERPGSTASWPYFLLLMPDEAKRDAALGQLWQSGLGVSRIFVHALPDYDYLADCIPRTATPRARDFAARTLTISNSPWLEDADFEHICATLDRVLRT</sequence>
<dbReference type="InterPro" id="IPR015422">
    <property type="entry name" value="PyrdxlP-dep_Trfase_small"/>
</dbReference>
<dbReference type="Pfam" id="PF01041">
    <property type="entry name" value="DegT_DnrJ_EryC1"/>
    <property type="match status" value="2"/>
</dbReference>
<comment type="similarity">
    <text evidence="2 5">Belongs to the DegT/DnrJ/EryC1 family.</text>
</comment>
<accession>A0A2Z6E5N5</accession>
<proteinExistence type="inferred from homology"/>
<dbReference type="RefSeq" id="WP_126538020.1">
    <property type="nucleotide sequence ID" value="NZ_AP018560.1"/>
</dbReference>
<dbReference type="SUPFAM" id="SSF53383">
    <property type="entry name" value="PLP-dependent transferases"/>
    <property type="match status" value="1"/>
</dbReference>
<feature type="modified residue" description="N6-(pyridoxal phosphate)lysine" evidence="4">
    <location>
        <position position="176"/>
    </location>
</feature>
<evidence type="ECO:0000313" key="6">
    <source>
        <dbReference type="EMBL" id="BBD80222.1"/>
    </source>
</evidence>
<protein>
    <submittedName>
        <fullName evidence="6">DegT/DnrJ/EryC1/StrS aminotransferase</fullName>
    </submittedName>
</protein>
<keyword evidence="7" id="KW-1185">Reference proteome</keyword>
<reference evidence="7" key="1">
    <citation type="submission" date="2018-04" db="EMBL/GenBank/DDBJ databases">
        <authorList>
            <person name="Watanabe M."/>
            <person name="Kojima H."/>
        </authorList>
    </citation>
    <scope>NUCLEOTIDE SEQUENCE [LARGE SCALE GENOMIC DNA]</scope>
    <source>
        <strain evidence="7">Dysh456</strain>
    </source>
</reference>
<dbReference type="PANTHER" id="PTHR30244">
    <property type="entry name" value="TRANSAMINASE"/>
    <property type="match status" value="1"/>
</dbReference>
<evidence type="ECO:0000256" key="3">
    <source>
        <dbReference type="PIRSR" id="PIRSR000390-1"/>
    </source>
</evidence>
<gene>
    <name evidence="6" type="ORF">ALSL_1567</name>
</gene>
<dbReference type="KEGG" id="rbd:ALSL_1567"/>
<organism evidence="6 7">
    <name type="scientific">Aerosticca soli</name>
    <dbReference type="NCBI Taxonomy" id="2010829"/>
    <lineage>
        <taxon>Bacteria</taxon>
        <taxon>Pseudomonadati</taxon>
        <taxon>Pseudomonadota</taxon>
        <taxon>Gammaproteobacteria</taxon>
        <taxon>Lysobacterales</taxon>
        <taxon>Rhodanobacteraceae</taxon>
        <taxon>Aerosticca</taxon>
    </lineage>
</organism>